<dbReference type="OrthoDB" id="6153129at2759"/>
<protein>
    <submittedName>
        <fullName evidence="1">Uncharacterized protein</fullName>
    </submittedName>
</protein>
<name>A0A9Q1C6W7_HOLLE</name>
<dbReference type="Gene3D" id="3.40.960.10">
    <property type="entry name" value="VSR Endonuclease"/>
    <property type="match status" value="1"/>
</dbReference>
<proteinExistence type="predicted"/>
<evidence type="ECO:0000313" key="2">
    <source>
        <dbReference type="Proteomes" id="UP001152320"/>
    </source>
</evidence>
<comment type="caution">
    <text evidence="1">The sequence shown here is derived from an EMBL/GenBank/DDBJ whole genome shotgun (WGS) entry which is preliminary data.</text>
</comment>
<organism evidence="1 2">
    <name type="scientific">Holothuria leucospilota</name>
    <name type="common">Black long sea cucumber</name>
    <name type="synonym">Mertensiothuria leucospilota</name>
    <dbReference type="NCBI Taxonomy" id="206669"/>
    <lineage>
        <taxon>Eukaryota</taxon>
        <taxon>Metazoa</taxon>
        <taxon>Echinodermata</taxon>
        <taxon>Eleutherozoa</taxon>
        <taxon>Echinozoa</taxon>
        <taxon>Holothuroidea</taxon>
        <taxon>Aspidochirotacea</taxon>
        <taxon>Aspidochirotida</taxon>
        <taxon>Holothuriidae</taxon>
        <taxon>Holothuria</taxon>
    </lineage>
</organism>
<dbReference type="EMBL" id="JAIZAY010000006">
    <property type="protein sequence ID" value="KAJ8039836.1"/>
    <property type="molecule type" value="Genomic_DNA"/>
</dbReference>
<reference evidence="1" key="1">
    <citation type="submission" date="2021-10" db="EMBL/GenBank/DDBJ databases">
        <title>Tropical sea cucumber genome reveals ecological adaptation and Cuvierian tubules defense mechanism.</title>
        <authorList>
            <person name="Chen T."/>
        </authorList>
    </citation>
    <scope>NUCLEOTIDE SEQUENCE</scope>
    <source>
        <strain evidence="1">Nanhai2018</strain>
        <tissue evidence="1">Muscle</tissue>
    </source>
</reference>
<dbReference type="Proteomes" id="UP001152320">
    <property type="component" value="Chromosome 6"/>
</dbReference>
<gene>
    <name evidence="1" type="ORF">HOLleu_13963</name>
</gene>
<accession>A0A9Q1C6W7</accession>
<evidence type="ECO:0000313" key="1">
    <source>
        <dbReference type="EMBL" id="KAJ8039836.1"/>
    </source>
</evidence>
<sequence length="219" mass="25131">MGCHAGHAHRYCPETKGVTGLQRDLTHNLQKTAVGWLEWEAKKLGITIQHGLKRKEVRVGGRQLPVDGFSASGAPRLLLAHQGCYWHGHPFKLNKGKTHNEKKKTTFSKLFEETQDINEYLMSLEFEFVEIWGCEQRHDRRKSSEIDQCLQYLFPYPCQEELKMTEQKVPHHIQSGDIFGVVEGDITVLDRLKPQFAEIPPIFKNIEIGTEDIGDHMAQ</sequence>
<keyword evidence="2" id="KW-1185">Reference proteome</keyword>
<dbReference type="AlphaFoldDB" id="A0A9Q1C6W7"/>